<dbReference type="RefSeq" id="WP_156501513.1">
    <property type="nucleotide sequence ID" value="NZ_CP011402.1"/>
</dbReference>
<protein>
    <submittedName>
        <fullName evidence="2">Uncharacterized protein</fullName>
    </submittedName>
</protein>
<keyword evidence="1" id="KW-0472">Membrane</keyword>
<evidence type="ECO:0000313" key="3">
    <source>
        <dbReference type="Proteomes" id="UP000182975"/>
    </source>
</evidence>
<evidence type="ECO:0000256" key="1">
    <source>
        <dbReference type="SAM" id="Phobius"/>
    </source>
</evidence>
<keyword evidence="3" id="KW-1185">Reference proteome</keyword>
<dbReference type="AlphaFoldDB" id="A0A1H8QN44"/>
<reference evidence="3" key="1">
    <citation type="submission" date="2016-10" db="EMBL/GenBank/DDBJ databases">
        <authorList>
            <person name="Varghese N."/>
        </authorList>
    </citation>
    <scope>NUCLEOTIDE SEQUENCE [LARGE SCALE GENOMIC DNA]</scope>
    <source>
        <strain evidence="3">DSM 21843</strain>
    </source>
</reference>
<organism evidence="2 3">
    <name type="scientific">Denitrobacterium detoxificans</name>
    <dbReference type="NCBI Taxonomy" id="79604"/>
    <lineage>
        <taxon>Bacteria</taxon>
        <taxon>Bacillati</taxon>
        <taxon>Actinomycetota</taxon>
        <taxon>Coriobacteriia</taxon>
        <taxon>Eggerthellales</taxon>
        <taxon>Eggerthellaceae</taxon>
        <taxon>Denitrobacterium</taxon>
    </lineage>
</organism>
<gene>
    <name evidence="2" type="ORF">SAMN02910314_00550</name>
</gene>
<name>A0A1H8QN44_9ACTN</name>
<accession>A0A1H8QN44</accession>
<feature type="transmembrane region" description="Helical" evidence="1">
    <location>
        <begin position="5"/>
        <end position="26"/>
    </location>
</feature>
<keyword evidence="1" id="KW-0812">Transmembrane</keyword>
<sequence>MTEYWLRVILGVLVLLVIVGIVLQLVRVVAHLAALVIVGVLIAAGLFALTKFLDSRA</sequence>
<dbReference type="EMBL" id="FOEC01000002">
    <property type="protein sequence ID" value="SEO55649.1"/>
    <property type="molecule type" value="Genomic_DNA"/>
</dbReference>
<dbReference type="Proteomes" id="UP000182975">
    <property type="component" value="Unassembled WGS sequence"/>
</dbReference>
<feature type="transmembrane region" description="Helical" evidence="1">
    <location>
        <begin position="32"/>
        <end position="53"/>
    </location>
</feature>
<proteinExistence type="predicted"/>
<evidence type="ECO:0000313" key="2">
    <source>
        <dbReference type="EMBL" id="SEO55649.1"/>
    </source>
</evidence>
<keyword evidence="1" id="KW-1133">Transmembrane helix</keyword>